<accession>A0ABW9RNQ8</accession>
<keyword evidence="3" id="KW-1185">Reference proteome</keyword>
<dbReference type="EMBL" id="SMLW01000431">
    <property type="protein sequence ID" value="MTI24585.1"/>
    <property type="molecule type" value="Genomic_DNA"/>
</dbReference>
<evidence type="ECO:0008006" key="4">
    <source>
        <dbReference type="Google" id="ProtNLM"/>
    </source>
</evidence>
<keyword evidence="1" id="KW-0732">Signal</keyword>
<proteinExistence type="predicted"/>
<feature type="chain" id="PRO_5046128147" description="DUF5017 domain-containing protein" evidence="1">
    <location>
        <begin position="24"/>
        <end position="207"/>
    </location>
</feature>
<feature type="signal peptide" evidence="1">
    <location>
        <begin position="1"/>
        <end position="23"/>
    </location>
</feature>
<evidence type="ECO:0000313" key="3">
    <source>
        <dbReference type="Proteomes" id="UP000798808"/>
    </source>
</evidence>
<dbReference type="Proteomes" id="UP000798808">
    <property type="component" value="Unassembled WGS sequence"/>
</dbReference>
<comment type="caution">
    <text evidence="2">The sequence shown here is derived from an EMBL/GenBank/DDBJ whole genome shotgun (WGS) entry which is preliminary data.</text>
</comment>
<dbReference type="RefSeq" id="WP_155170628.1">
    <property type="nucleotide sequence ID" value="NZ_BAAAFL010000021.1"/>
</dbReference>
<gene>
    <name evidence="2" type="ORF">E1163_06485</name>
</gene>
<evidence type="ECO:0000256" key="1">
    <source>
        <dbReference type="SAM" id="SignalP"/>
    </source>
</evidence>
<sequence>MNTRKLSTLVCLFLAGTLIFSCSEDDGIKDSIPEITNSFLYDGQEYPIADGLIEDAGPSSPAFGESNPSDTHNLYIFNFTDGAYRLEEYEWGDIYRNENATYKLYVGLFYPDTTTFREGEYSYVHITEVTSDQVINKKVFGQFAFWLDLNGNGVYDAEDQETYTHSAGGTVNVRGSDNNYIIWFDIVMGNGKTLTGSVQKSFKYSKY</sequence>
<evidence type="ECO:0000313" key="2">
    <source>
        <dbReference type="EMBL" id="MTI24585.1"/>
    </source>
</evidence>
<dbReference type="PROSITE" id="PS51257">
    <property type="entry name" value="PROKAR_LIPOPROTEIN"/>
    <property type="match status" value="1"/>
</dbReference>
<name>A0ABW9RNQ8_9BACT</name>
<reference evidence="2 3" key="1">
    <citation type="submission" date="2019-02" db="EMBL/GenBank/DDBJ databases">
        <authorList>
            <person name="Goldberg S.R."/>
            <person name="Haltli B.A."/>
            <person name="Correa H."/>
            <person name="Russell K.G."/>
        </authorList>
    </citation>
    <scope>NUCLEOTIDE SEQUENCE [LARGE SCALE GENOMIC DNA]</scope>
    <source>
        <strain evidence="2 3">JCM 16186</strain>
    </source>
</reference>
<organism evidence="2 3">
    <name type="scientific">Fulvivirga kasyanovii</name>
    <dbReference type="NCBI Taxonomy" id="396812"/>
    <lineage>
        <taxon>Bacteria</taxon>
        <taxon>Pseudomonadati</taxon>
        <taxon>Bacteroidota</taxon>
        <taxon>Cytophagia</taxon>
        <taxon>Cytophagales</taxon>
        <taxon>Fulvivirgaceae</taxon>
        <taxon>Fulvivirga</taxon>
    </lineage>
</organism>
<protein>
    <recommendedName>
        <fullName evidence="4">DUF5017 domain-containing protein</fullName>
    </recommendedName>
</protein>